<gene>
    <name evidence="7" type="ORF">HPO_03209</name>
</gene>
<organism evidence="7 8">
    <name type="scientific">Hyphomonas polymorpha PS728</name>
    <dbReference type="NCBI Taxonomy" id="1280954"/>
    <lineage>
        <taxon>Bacteria</taxon>
        <taxon>Pseudomonadati</taxon>
        <taxon>Pseudomonadota</taxon>
        <taxon>Alphaproteobacteria</taxon>
        <taxon>Hyphomonadales</taxon>
        <taxon>Hyphomonadaceae</taxon>
        <taxon>Hyphomonas</taxon>
    </lineage>
</organism>
<dbReference type="PATRIC" id="fig|1280954.3.peg.655"/>
<dbReference type="GO" id="GO:0016887">
    <property type="term" value="F:ATP hydrolysis activity"/>
    <property type="evidence" value="ECO:0007669"/>
    <property type="project" value="InterPro"/>
</dbReference>
<accession>A0A062VJR1</accession>
<dbReference type="Pfam" id="PF00005">
    <property type="entry name" value="ABC_tran"/>
    <property type="match status" value="1"/>
</dbReference>
<dbReference type="InterPro" id="IPR003439">
    <property type="entry name" value="ABC_transporter-like_ATP-bd"/>
</dbReference>
<dbReference type="SUPFAM" id="SSF52540">
    <property type="entry name" value="P-loop containing nucleoside triphosphate hydrolases"/>
    <property type="match status" value="1"/>
</dbReference>
<dbReference type="STRING" id="1280954.HPO_03209"/>
<dbReference type="eggNOG" id="COG1120">
    <property type="taxonomic scope" value="Bacteria"/>
</dbReference>
<evidence type="ECO:0000256" key="5">
    <source>
        <dbReference type="ARBA" id="ARBA00037066"/>
    </source>
</evidence>
<sequence length="249" mass="26416">MISAEHLSVTLNGRDVARDVSFWLTNGEMAALVGPNGAGKSSVLKALAGVVPCQGEVRISSAPADKLSVRERAKYLAWLPQTRPVAWNLRVEDVVALGRFAQAPAPFDRMGPADQAAVREALDKADATHLSGRPFEALSGGEQARVHLARLLASPAPVLLLDEPCAALDVAHQLDLMQALTTEAKAGRTLLIVLHDLELAARFCPRILVMQAGALVADGAPEAALSAQTLADVFGVRKNDSGRLERANR</sequence>
<keyword evidence="4" id="KW-1278">Translocase</keyword>
<evidence type="ECO:0000259" key="6">
    <source>
        <dbReference type="PROSITE" id="PS50893"/>
    </source>
</evidence>
<dbReference type="OrthoDB" id="9806149at2"/>
<dbReference type="Proteomes" id="UP000027100">
    <property type="component" value="Unassembled WGS sequence"/>
</dbReference>
<dbReference type="PANTHER" id="PTHR42794">
    <property type="entry name" value="HEMIN IMPORT ATP-BINDING PROTEIN HMUV"/>
    <property type="match status" value="1"/>
</dbReference>
<evidence type="ECO:0000313" key="8">
    <source>
        <dbReference type="Proteomes" id="UP000027100"/>
    </source>
</evidence>
<evidence type="ECO:0000313" key="7">
    <source>
        <dbReference type="EMBL" id="KCZ99867.1"/>
    </source>
</evidence>
<keyword evidence="3 7" id="KW-0067">ATP-binding</keyword>
<dbReference type="AlphaFoldDB" id="A0A062VJR1"/>
<reference evidence="7 8" key="1">
    <citation type="journal article" date="2014" name="Antonie Van Leeuwenhoek">
        <title>Hyphomonas beringensis sp. nov. and Hyphomonas chukchiensis sp. nov., isolated from surface seawater of the Bering Sea and Chukchi Sea.</title>
        <authorList>
            <person name="Li C."/>
            <person name="Lai Q."/>
            <person name="Li G."/>
            <person name="Dong C."/>
            <person name="Wang J."/>
            <person name="Liao Y."/>
            <person name="Shao Z."/>
        </authorList>
    </citation>
    <scope>NUCLEOTIDE SEQUENCE [LARGE SCALE GENOMIC DNA]</scope>
    <source>
        <strain evidence="7 8">PS728</strain>
    </source>
</reference>
<dbReference type="EMBL" id="ARYM01000003">
    <property type="protein sequence ID" value="KCZ99867.1"/>
    <property type="molecule type" value="Genomic_DNA"/>
</dbReference>
<dbReference type="PROSITE" id="PS50893">
    <property type="entry name" value="ABC_TRANSPORTER_2"/>
    <property type="match status" value="1"/>
</dbReference>
<proteinExistence type="predicted"/>
<evidence type="ECO:0000256" key="2">
    <source>
        <dbReference type="ARBA" id="ARBA00022741"/>
    </source>
</evidence>
<evidence type="ECO:0000256" key="3">
    <source>
        <dbReference type="ARBA" id="ARBA00022840"/>
    </source>
</evidence>
<dbReference type="SMART" id="SM00382">
    <property type="entry name" value="AAA"/>
    <property type="match status" value="1"/>
</dbReference>
<dbReference type="Gene3D" id="3.40.50.300">
    <property type="entry name" value="P-loop containing nucleotide triphosphate hydrolases"/>
    <property type="match status" value="1"/>
</dbReference>
<evidence type="ECO:0000256" key="1">
    <source>
        <dbReference type="ARBA" id="ARBA00022448"/>
    </source>
</evidence>
<keyword evidence="2" id="KW-0547">Nucleotide-binding</keyword>
<name>A0A062VJR1_9PROT</name>
<keyword evidence="1" id="KW-0813">Transport</keyword>
<feature type="domain" description="ABC transporter" evidence="6">
    <location>
        <begin position="2"/>
        <end position="237"/>
    </location>
</feature>
<dbReference type="InterPro" id="IPR003593">
    <property type="entry name" value="AAA+_ATPase"/>
</dbReference>
<comment type="caution">
    <text evidence="7">The sequence shown here is derived from an EMBL/GenBank/DDBJ whole genome shotgun (WGS) entry which is preliminary data.</text>
</comment>
<dbReference type="InterPro" id="IPR027417">
    <property type="entry name" value="P-loop_NTPase"/>
</dbReference>
<dbReference type="RefSeq" id="WP_051612219.1">
    <property type="nucleotide sequence ID" value="NZ_ARYM01000003.1"/>
</dbReference>
<dbReference type="GO" id="GO:0005524">
    <property type="term" value="F:ATP binding"/>
    <property type="evidence" value="ECO:0007669"/>
    <property type="project" value="UniProtKB-KW"/>
</dbReference>
<evidence type="ECO:0000256" key="4">
    <source>
        <dbReference type="ARBA" id="ARBA00022967"/>
    </source>
</evidence>
<comment type="function">
    <text evidence="5">Part of the ABC transporter complex HmuTUV involved in hemin import. Responsible for energy coupling to the transport system.</text>
</comment>
<keyword evidence="8" id="KW-1185">Reference proteome</keyword>
<protein>
    <submittedName>
        <fullName evidence="7">Iron compound ABC transporter ATP-binding protein</fullName>
    </submittedName>
</protein>
<dbReference type="PANTHER" id="PTHR42794:SF1">
    <property type="entry name" value="HEMIN IMPORT ATP-BINDING PROTEIN HMUV"/>
    <property type="match status" value="1"/>
</dbReference>